<evidence type="ECO:0000313" key="2">
    <source>
        <dbReference type="EMBL" id="SFE67050.1"/>
    </source>
</evidence>
<reference evidence="3" key="1">
    <citation type="submission" date="2016-10" db="EMBL/GenBank/DDBJ databases">
        <authorList>
            <person name="Varghese N."/>
            <person name="Submissions S."/>
        </authorList>
    </citation>
    <scope>NUCLEOTIDE SEQUENCE [LARGE SCALE GENOMIC DNA]</scope>
    <source>
        <strain evidence="3">DSM 19083</strain>
    </source>
</reference>
<dbReference type="SUPFAM" id="SSF142433">
    <property type="entry name" value="CinA-like"/>
    <property type="match status" value="1"/>
</dbReference>
<sequence length="162" mass="16659">MADDVTQGSERSQQLSSELAALAAERGLSVACAESLTAGALASRLGAAEGSADWFRGGVVAYGREVKHGLLRVPEGPVVSETSARAMAESTAELLEADLVVAVTGAGGPEGQDGRPPGTVWFAVTKDALTETEEKHFPGGPPEVLAQTVQHALGLLVRRARA</sequence>
<dbReference type="NCBIfam" id="TIGR00199">
    <property type="entry name" value="PncC_domain"/>
    <property type="match status" value="1"/>
</dbReference>
<proteinExistence type="predicted"/>
<dbReference type="RefSeq" id="WP_093374167.1">
    <property type="nucleotide sequence ID" value="NZ_BNAN01000001.1"/>
</dbReference>
<keyword evidence="3" id="KW-1185">Reference proteome</keyword>
<protein>
    <submittedName>
        <fullName evidence="2">Nicotinamide-nucleotide amidase</fullName>
    </submittedName>
</protein>
<feature type="domain" description="CinA C-terminal" evidence="1">
    <location>
        <begin position="13"/>
        <end position="158"/>
    </location>
</feature>
<dbReference type="Pfam" id="PF02464">
    <property type="entry name" value="CinA"/>
    <property type="match status" value="1"/>
</dbReference>
<gene>
    <name evidence="2" type="ORF">SAMN04488035_0106</name>
</gene>
<evidence type="ECO:0000259" key="1">
    <source>
        <dbReference type="Pfam" id="PF02464"/>
    </source>
</evidence>
<name>A0A1I2CH44_9MICO</name>
<dbReference type="EMBL" id="FONZ01000001">
    <property type="protein sequence ID" value="SFE67050.1"/>
    <property type="molecule type" value="Genomic_DNA"/>
</dbReference>
<dbReference type="InterPro" id="IPR008136">
    <property type="entry name" value="CinA_C"/>
</dbReference>
<dbReference type="Gene3D" id="3.90.950.20">
    <property type="entry name" value="CinA-like"/>
    <property type="match status" value="1"/>
</dbReference>
<dbReference type="OrthoDB" id="1253990at2"/>
<dbReference type="Proteomes" id="UP000198520">
    <property type="component" value="Unassembled WGS sequence"/>
</dbReference>
<accession>A0A1I2CH44</accession>
<dbReference type="InterPro" id="IPR036653">
    <property type="entry name" value="CinA-like_C"/>
</dbReference>
<organism evidence="2 3">
    <name type="scientific">Flavimobilis marinus</name>
    <dbReference type="NCBI Taxonomy" id="285351"/>
    <lineage>
        <taxon>Bacteria</taxon>
        <taxon>Bacillati</taxon>
        <taxon>Actinomycetota</taxon>
        <taxon>Actinomycetes</taxon>
        <taxon>Micrococcales</taxon>
        <taxon>Jonesiaceae</taxon>
        <taxon>Flavimobilis</taxon>
    </lineage>
</organism>
<evidence type="ECO:0000313" key="3">
    <source>
        <dbReference type="Proteomes" id="UP000198520"/>
    </source>
</evidence>
<dbReference type="STRING" id="285351.SAMN04488035_0106"/>
<dbReference type="AlphaFoldDB" id="A0A1I2CH44"/>